<protein>
    <submittedName>
        <fullName evidence="1">Uncharacterized protein</fullName>
    </submittedName>
</protein>
<dbReference type="Proteomes" id="UP000821845">
    <property type="component" value="Chromosome 4"/>
</dbReference>
<sequence>MGQEKELRRHSFTVIDVALRKSSLVTCPSHFGSKGPAMCTSCRAGVLIPRIGEEVQKMASIERKRVSFADQE</sequence>
<organism evidence="1 2">
    <name type="scientific">Hyalomma asiaticum</name>
    <name type="common">Tick</name>
    <dbReference type="NCBI Taxonomy" id="266040"/>
    <lineage>
        <taxon>Eukaryota</taxon>
        <taxon>Metazoa</taxon>
        <taxon>Ecdysozoa</taxon>
        <taxon>Arthropoda</taxon>
        <taxon>Chelicerata</taxon>
        <taxon>Arachnida</taxon>
        <taxon>Acari</taxon>
        <taxon>Parasitiformes</taxon>
        <taxon>Ixodida</taxon>
        <taxon>Ixodoidea</taxon>
        <taxon>Ixodidae</taxon>
        <taxon>Hyalomminae</taxon>
        <taxon>Hyalomma</taxon>
    </lineage>
</organism>
<gene>
    <name evidence="1" type="ORF">HPB50_003639</name>
</gene>
<evidence type="ECO:0000313" key="1">
    <source>
        <dbReference type="EMBL" id="KAH6932185.1"/>
    </source>
</evidence>
<comment type="caution">
    <text evidence="1">The sequence shown here is derived from an EMBL/GenBank/DDBJ whole genome shotgun (WGS) entry which is preliminary data.</text>
</comment>
<accession>A0ACB7SBV4</accession>
<dbReference type="EMBL" id="CM023484">
    <property type="protein sequence ID" value="KAH6932185.1"/>
    <property type="molecule type" value="Genomic_DNA"/>
</dbReference>
<reference evidence="1" key="1">
    <citation type="submission" date="2020-05" db="EMBL/GenBank/DDBJ databases">
        <title>Large-scale comparative analyses of tick genomes elucidate their genetic diversity and vector capacities.</title>
        <authorList>
            <person name="Jia N."/>
            <person name="Wang J."/>
            <person name="Shi W."/>
            <person name="Du L."/>
            <person name="Sun Y."/>
            <person name="Zhan W."/>
            <person name="Jiang J."/>
            <person name="Wang Q."/>
            <person name="Zhang B."/>
            <person name="Ji P."/>
            <person name="Sakyi L.B."/>
            <person name="Cui X."/>
            <person name="Yuan T."/>
            <person name="Jiang B."/>
            <person name="Yang W."/>
            <person name="Lam T.T.-Y."/>
            <person name="Chang Q."/>
            <person name="Ding S."/>
            <person name="Wang X."/>
            <person name="Zhu J."/>
            <person name="Ruan X."/>
            <person name="Zhao L."/>
            <person name="Wei J."/>
            <person name="Que T."/>
            <person name="Du C."/>
            <person name="Cheng J."/>
            <person name="Dai P."/>
            <person name="Han X."/>
            <person name="Huang E."/>
            <person name="Gao Y."/>
            <person name="Liu J."/>
            <person name="Shao H."/>
            <person name="Ye R."/>
            <person name="Li L."/>
            <person name="Wei W."/>
            <person name="Wang X."/>
            <person name="Wang C."/>
            <person name="Yang T."/>
            <person name="Huo Q."/>
            <person name="Li W."/>
            <person name="Guo W."/>
            <person name="Chen H."/>
            <person name="Zhou L."/>
            <person name="Ni X."/>
            <person name="Tian J."/>
            <person name="Zhou Y."/>
            <person name="Sheng Y."/>
            <person name="Liu T."/>
            <person name="Pan Y."/>
            <person name="Xia L."/>
            <person name="Li J."/>
            <person name="Zhao F."/>
            <person name="Cao W."/>
        </authorList>
    </citation>
    <scope>NUCLEOTIDE SEQUENCE</scope>
    <source>
        <strain evidence="1">Hyas-2018</strain>
    </source>
</reference>
<evidence type="ECO:0000313" key="2">
    <source>
        <dbReference type="Proteomes" id="UP000821845"/>
    </source>
</evidence>
<keyword evidence="2" id="KW-1185">Reference proteome</keyword>
<name>A0ACB7SBV4_HYAAI</name>
<proteinExistence type="predicted"/>